<dbReference type="SUPFAM" id="SSF50249">
    <property type="entry name" value="Nucleic acid-binding proteins"/>
    <property type="match status" value="1"/>
</dbReference>
<dbReference type="InterPro" id="IPR011344">
    <property type="entry name" value="ssDNA-bd"/>
</dbReference>
<dbReference type="GO" id="GO:0003697">
    <property type="term" value="F:single-stranded DNA binding"/>
    <property type="evidence" value="ECO:0007669"/>
    <property type="project" value="InterPro"/>
</dbReference>
<evidence type="ECO:0000313" key="5">
    <source>
        <dbReference type="RefSeq" id="XP_008800213.1"/>
    </source>
</evidence>
<dbReference type="GO" id="GO:0006264">
    <property type="term" value="P:mitochondrial DNA replication"/>
    <property type="evidence" value="ECO:0007669"/>
    <property type="project" value="TreeGrafter"/>
</dbReference>
<dbReference type="GO" id="GO:0042645">
    <property type="term" value="C:mitochondrial nucleoid"/>
    <property type="evidence" value="ECO:0007669"/>
    <property type="project" value="TreeGrafter"/>
</dbReference>
<reference evidence="4" key="1">
    <citation type="journal article" date="2019" name="Nat. Commun.">
        <title>Genome-wide association mapping of date palm fruit traits.</title>
        <authorList>
            <person name="Hazzouri K.M."/>
            <person name="Gros-Balthazard M."/>
            <person name="Flowers J.M."/>
            <person name="Copetti D."/>
            <person name="Lemansour A."/>
            <person name="Lebrun M."/>
            <person name="Masmoudi K."/>
            <person name="Ferrand S."/>
            <person name="Dhar M.I."/>
            <person name="Fresquez Z.A."/>
            <person name="Rosas U."/>
            <person name="Zhang J."/>
            <person name="Talag J."/>
            <person name="Lee S."/>
            <person name="Kudrna D."/>
            <person name="Powell R.F."/>
            <person name="Leitch I.J."/>
            <person name="Krueger R.R."/>
            <person name="Wing R.A."/>
            <person name="Amiri K.M.A."/>
            <person name="Purugganan M.D."/>
        </authorList>
    </citation>
    <scope>NUCLEOTIDE SEQUENCE [LARGE SCALE GENOMIC DNA]</scope>
    <source>
        <strain evidence="4">cv. Khalas</strain>
    </source>
</reference>
<evidence type="ECO:0000256" key="2">
    <source>
        <dbReference type="PROSITE-ProRule" id="PRU00252"/>
    </source>
</evidence>
<keyword evidence="4" id="KW-1185">Reference proteome</keyword>
<dbReference type="OrthoDB" id="669963at2759"/>
<dbReference type="PANTHER" id="PTHR10302:SF23">
    <property type="entry name" value="PROTEIN OSB4, CHLOROPLASTIC"/>
    <property type="match status" value="1"/>
</dbReference>
<accession>A0A8B7CJF3</accession>
<dbReference type="GeneID" id="103714661"/>
<reference evidence="5" key="2">
    <citation type="submission" date="2025-08" db="UniProtKB">
        <authorList>
            <consortium name="RefSeq"/>
        </authorList>
    </citation>
    <scope>IDENTIFICATION</scope>
    <source>
        <tissue evidence="5">Young leaves</tissue>
    </source>
</reference>
<dbReference type="PROSITE" id="PS50935">
    <property type="entry name" value="SSB"/>
    <property type="match status" value="1"/>
</dbReference>
<sequence>MNLSRAFASLFSSSSFQSRKLSIRPIAVAAFQSSALFSTDVAAAAPAKRNYKGKPKPKPEKDPLGFSNSDWNPSGHKDLPRPTEVPYQPKVANSVHLVGTIGVPVQLQTLPNGLYAAVSVLVQENTKGLPQLWIPIIFQGDLAQCAACHLKENDLIYVIGKLSGDVPPFTIKDAQTKIQVLAHSVSFVQKECPEKEGQKVSEKHEVASDSSAELEENSSGLHLWNDLLANPREWWDNRSNQSHPKSAAFRHQESGQLLWINDSTPEWVLSKLDGLSFRNSGNLKKPESLRKPESLKKPESSMKLWSDLVVNPQQWRDNRMDKANGLKISKYPDFTHKDTWIGLWLDRAPDWVLPKLGGLVFIGSNNTENQETKENVAQAQNTENGIVGGEIHKFNKGKKSSAVSKNKNDEDLWRSLVDSPSKWWDNRSSKLKPNYPDFKHKDTGKGLWLGSYTPQWVLQRLPPLNTEKKVVGHKKATLGTATLPS</sequence>
<organism evidence="4 5">
    <name type="scientific">Phoenix dactylifera</name>
    <name type="common">Date palm</name>
    <dbReference type="NCBI Taxonomy" id="42345"/>
    <lineage>
        <taxon>Eukaryota</taxon>
        <taxon>Viridiplantae</taxon>
        <taxon>Streptophyta</taxon>
        <taxon>Embryophyta</taxon>
        <taxon>Tracheophyta</taxon>
        <taxon>Spermatophyta</taxon>
        <taxon>Magnoliopsida</taxon>
        <taxon>Liliopsida</taxon>
        <taxon>Arecaceae</taxon>
        <taxon>Coryphoideae</taxon>
        <taxon>Phoeniceae</taxon>
        <taxon>Phoenix</taxon>
    </lineage>
</organism>
<evidence type="ECO:0000313" key="4">
    <source>
        <dbReference type="Proteomes" id="UP000228380"/>
    </source>
</evidence>
<evidence type="ECO:0000256" key="1">
    <source>
        <dbReference type="ARBA" id="ARBA00023125"/>
    </source>
</evidence>
<name>A0A8B7CJF3_PHODC</name>
<dbReference type="AlphaFoldDB" id="A0A8B7CJF3"/>
<keyword evidence="1 2" id="KW-0238">DNA-binding</keyword>
<protein>
    <submittedName>
        <fullName evidence="5">Protein OSB2, chloroplastic-like isoform X1</fullName>
    </submittedName>
</protein>
<proteinExistence type="predicted"/>
<dbReference type="InterPro" id="IPR012340">
    <property type="entry name" value="NA-bd_OB-fold"/>
</dbReference>
<dbReference type="InterPro" id="IPR000424">
    <property type="entry name" value="Primosome_PriB/ssb"/>
</dbReference>
<feature type="region of interest" description="Disordered" evidence="3">
    <location>
        <begin position="48"/>
        <end position="85"/>
    </location>
</feature>
<gene>
    <name evidence="5" type="primary">LOC103714661</name>
</gene>
<dbReference type="Proteomes" id="UP000228380">
    <property type="component" value="Chromosome 13"/>
</dbReference>
<evidence type="ECO:0000256" key="3">
    <source>
        <dbReference type="SAM" id="MobiDB-lite"/>
    </source>
</evidence>
<dbReference type="KEGG" id="pda:103714661"/>
<dbReference type="Gene3D" id="2.40.50.140">
    <property type="entry name" value="Nucleic acid-binding proteins"/>
    <property type="match status" value="1"/>
</dbReference>
<dbReference type="RefSeq" id="XP_008800213.1">
    <property type="nucleotide sequence ID" value="XM_008801991.4"/>
</dbReference>
<dbReference type="PANTHER" id="PTHR10302">
    <property type="entry name" value="SINGLE-STRANDED DNA-BINDING PROTEIN"/>
    <property type="match status" value="1"/>
</dbReference>